<sequence length="247" mass="28100">MGNPFMNLNSKVVMPEKVVKALKNMYSLGTEKYYQIMEECFNSNSKSIGDTIPRNKLVMFSKPGTETTKEGGRLPELKNDRALFSRLYIASQTREGDVDEFFRHENQSTPPSLATGGQMRQGDTHNLLDCLEENLTHSHNNSLDVGCKVLDGPAVVHFLCPGTCCTFEEYAKVFLQDVVKELGTVSRIDIVWDIYKSDSLKTVTREKRGCGPRRRVSSSTRIPSNWPAFLRNIENKEELFRFLAQKY</sequence>
<comment type="caution">
    <text evidence="1">The sequence shown here is derived from an EMBL/GenBank/DDBJ whole genome shotgun (WGS) entry which is preliminary data.</text>
</comment>
<dbReference type="EMBL" id="JAZGQO010000010">
    <property type="protein sequence ID" value="KAK6176321.1"/>
    <property type="molecule type" value="Genomic_DNA"/>
</dbReference>
<protein>
    <submittedName>
        <fullName evidence="1">Uncharacterized protein</fullName>
    </submittedName>
</protein>
<name>A0AAN8PQU3_PATCE</name>
<proteinExistence type="predicted"/>
<dbReference type="Proteomes" id="UP001347796">
    <property type="component" value="Unassembled WGS sequence"/>
</dbReference>
<organism evidence="1 2">
    <name type="scientific">Patella caerulea</name>
    <name type="common">Rayed Mediterranean limpet</name>
    <dbReference type="NCBI Taxonomy" id="87958"/>
    <lineage>
        <taxon>Eukaryota</taxon>
        <taxon>Metazoa</taxon>
        <taxon>Spiralia</taxon>
        <taxon>Lophotrochozoa</taxon>
        <taxon>Mollusca</taxon>
        <taxon>Gastropoda</taxon>
        <taxon>Patellogastropoda</taxon>
        <taxon>Patelloidea</taxon>
        <taxon>Patellidae</taxon>
        <taxon>Patella</taxon>
    </lineage>
</organism>
<keyword evidence="2" id="KW-1185">Reference proteome</keyword>
<reference evidence="1 2" key="1">
    <citation type="submission" date="2024-01" db="EMBL/GenBank/DDBJ databases">
        <title>The genome of the rayed Mediterranean limpet Patella caerulea (Linnaeus, 1758).</title>
        <authorList>
            <person name="Anh-Thu Weber A."/>
            <person name="Halstead-Nussloch G."/>
        </authorList>
    </citation>
    <scope>NUCLEOTIDE SEQUENCE [LARGE SCALE GENOMIC DNA]</scope>
    <source>
        <strain evidence="1">AATW-2023a</strain>
        <tissue evidence="1">Whole specimen</tissue>
    </source>
</reference>
<evidence type="ECO:0000313" key="2">
    <source>
        <dbReference type="Proteomes" id="UP001347796"/>
    </source>
</evidence>
<dbReference type="PANTHER" id="PTHR47018">
    <property type="entry name" value="CXC DOMAIN-CONTAINING PROTEIN-RELATED"/>
    <property type="match status" value="1"/>
</dbReference>
<evidence type="ECO:0000313" key="1">
    <source>
        <dbReference type="EMBL" id="KAK6176321.1"/>
    </source>
</evidence>
<accession>A0AAN8PQU3</accession>
<dbReference type="AlphaFoldDB" id="A0AAN8PQU3"/>
<gene>
    <name evidence="1" type="ORF">SNE40_014625</name>
</gene>